<evidence type="ECO:0000313" key="2">
    <source>
        <dbReference type="EMBL" id="AXH00986.1"/>
    </source>
</evidence>
<evidence type="ECO:0008006" key="4">
    <source>
        <dbReference type="Google" id="ProtNLM"/>
    </source>
</evidence>
<organism evidence="2 3">
    <name type="scientific">Deinococcus wulumuqiensis</name>
    <dbReference type="NCBI Taxonomy" id="980427"/>
    <lineage>
        <taxon>Bacteria</taxon>
        <taxon>Thermotogati</taxon>
        <taxon>Deinococcota</taxon>
        <taxon>Deinococci</taxon>
        <taxon>Deinococcales</taxon>
        <taxon>Deinococcaceae</taxon>
        <taxon>Deinococcus</taxon>
    </lineage>
</organism>
<feature type="signal peptide" evidence="1">
    <location>
        <begin position="1"/>
        <end position="23"/>
    </location>
</feature>
<gene>
    <name evidence="2" type="ORF">DVJ83_17970</name>
</gene>
<geneLocation type="plasmid" evidence="3">
    <name>pdrdi</name>
</geneLocation>
<protein>
    <recommendedName>
        <fullName evidence="4">Lipoprotein</fullName>
    </recommendedName>
</protein>
<proteinExistence type="predicted"/>
<dbReference type="EMBL" id="CP031163">
    <property type="protein sequence ID" value="AXH00986.1"/>
    <property type="molecule type" value="Genomic_DNA"/>
</dbReference>
<dbReference type="AlphaFoldDB" id="A0A345IMR3"/>
<sequence length="186" mass="20538">MRKTMLSLTLCLTGLLASCGGNTAETPAPALNAQAATVPGPGTDPVAPVDSLEGSGVSPANTFAEMTTASPNLVQLAQTYPLERAQDRQWYIDYFGLVYSHSGYSDPTSNFASQWVDFYRVTRPVSDFQWSITKAYWKQQLPTRLDLQDPANKQSAYIAYKIFDMDWGNGVQGIYPVLKPDWKTAR</sequence>
<reference evidence="2 3" key="1">
    <citation type="submission" date="2018-07" db="EMBL/GenBank/DDBJ databases">
        <title>Complete Genome and Methylome Analysis of Deinococcus wulumuqiensis NEB 479.</title>
        <authorList>
            <person name="Fomenkov A."/>
            <person name="Luyten Y."/>
            <person name="Vincze T."/>
            <person name="Anton B.P."/>
            <person name="Clark T."/>
            <person name="Roberts R.J."/>
            <person name="Morgan R.D."/>
        </authorList>
    </citation>
    <scope>NUCLEOTIDE SEQUENCE [LARGE SCALE GENOMIC DNA]</scope>
    <source>
        <strain evidence="2 3">NEB 479</strain>
        <plasmid evidence="3">Plasmid pdrdi</plasmid>
    </source>
</reference>
<dbReference type="Proteomes" id="UP000253744">
    <property type="component" value="Plasmid pDrdI"/>
</dbReference>
<dbReference type="PROSITE" id="PS51257">
    <property type="entry name" value="PROKAR_LIPOPROTEIN"/>
    <property type="match status" value="1"/>
</dbReference>
<dbReference type="RefSeq" id="WP_114673634.1">
    <property type="nucleotide sequence ID" value="NZ_CP031163.1"/>
</dbReference>
<keyword evidence="2" id="KW-0614">Plasmid</keyword>
<accession>A0A345IMR3</accession>
<evidence type="ECO:0000256" key="1">
    <source>
        <dbReference type="SAM" id="SignalP"/>
    </source>
</evidence>
<name>A0A345IMR3_9DEIO</name>
<dbReference type="KEGG" id="dwu:DVJ83_17970"/>
<keyword evidence="1" id="KW-0732">Signal</keyword>
<feature type="chain" id="PRO_5016930549" description="Lipoprotein" evidence="1">
    <location>
        <begin position="24"/>
        <end position="186"/>
    </location>
</feature>
<evidence type="ECO:0000313" key="3">
    <source>
        <dbReference type="Proteomes" id="UP000253744"/>
    </source>
</evidence>